<evidence type="ECO:0000256" key="2">
    <source>
        <dbReference type="ARBA" id="ARBA00022833"/>
    </source>
</evidence>
<dbReference type="InterPro" id="IPR036972">
    <property type="entry name" value="Cyt_c_oxidase_su5b_sf"/>
</dbReference>
<keyword evidence="1 3" id="KW-0479">Metal-binding</keyword>
<dbReference type="GO" id="GO:0046872">
    <property type="term" value="F:metal ion binding"/>
    <property type="evidence" value="ECO:0007669"/>
    <property type="project" value="UniProtKB-KW"/>
</dbReference>
<dbReference type="InterPro" id="IPR002124">
    <property type="entry name" value="Cyt_c_oxidase_su5b"/>
</dbReference>
<dbReference type="FunFam" id="2.60.11.10:FF:000004">
    <property type="entry name" value="Cytochrome c oxidase subunit 5B"/>
    <property type="match status" value="1"/>
</dbReference>
<dbReference type="GO" id="GO:0005740">
    <property type="term" value="C:mitochondrial envelope"/>
    <property type="evidence" value="ECO:0007669"/>
    <property type="project" value="InterPro"/>
</dbReference>
<feature type="modified residue" description="N6-acetyllysine" evidence="4">
    <location>
        <position position="113"/>
    </location>
</feature>
<reference evidence="5" key="1">
    <citation type="journal article" date="2018" name="Comp. Biochem. Physiol. C Toxicol. Pharmacol.">
        <title>Biochemical characterization of the venom of Central American scorpion Didymocentrus krausi Francke, 1978 (Diplocentridae) and its toxic effects in vivo and in vitro.</title>
        <authorList>
            <person name="Rojas-Azofeifa D."/>
            <person name="Sasa M."/>
            <person name="Lomonte B."/>
            <person name="Diego-Garcia E."/>
            <person name="Ortiz N."/>
            <person name="Bonilla F."/>
            <person name="Murillo R."/>
            <person name="Tytgat J."/>
            <person name="Diaz C."/>
        </authorList>
    </citation>
    <scope>NUCLEOTIDE SEQUENCE</scope>
    <source>
        <tissue evidence="5">Venom gland</tissue>
    </source>
</reference>
<feature type="modified residue" description="N6-acetyllysine" evidence="4">
    <location>
        <position position="79"/>
    </location>
</feature>
<dbReference type="PROSITE" id="PS51359">
    <property type="entry name" value="COX5B_2"/>
    <property type="match status" value="1"/>
</dbReference>
<accession>A0A3S8V4T3</accession>
<dbReference type="GO" id="GO:0006123">
    <property type="term" value="P:mitochondrial electron transport, cytochrome c to oxygen"/>
    <property type="evidence" value="ECO:0007669"/>
    <property type="project" value="InterPro"/>
</dbReference>
<dbReference type="Gene3D" id="2.60.11.10">
    <property type="entry name" value="Cytochrome c oxidase, subunit Vb"/>
    <property type="match status" value="1"/>
</dbReference>
<feature type="binding site" evidence="3">
    <location>
        <position position="86"/>
    </location>
    <ligand>
        <name>Zn(2+)</name>
        <dbReference type="ChEBI" id="CHEBI:29105"/>
    </ligand>
</feature>
<evidence type="ECO:0000313" key="5">
    <source>
        <dbReference type="EMBL" id="AZL95829.1"/>
    </source>
</evidence>
<organism evidence="5">
    <name type="scientific">Didymocentrus krausi</name>
    <dbReference type="NCBI Taxonomy" id="1546215"/>
    <lineage>
        <taxon>Eukaryota</taxon>
        <taxon>Metazoa</taxon>
        <taxon>Ecdysozoa</taxon>
        <taxon>Arthropoda</taxon>
        <taxon>Chelicerata</taxon>
        <taxon>Arachnida</taxon>
        <taxon>Scorpiones</taxon>
        <taxon>Iurida</taxon>
        <taxon>Scorpionoidea</taxon>
        <taxon>Diplocentridae</taxon>
        <taxon>Diplocentrinae</taxon>
        <taxon>Didymocentrus</taxon>
    </lineage>
</organism>
<evidence type="ECO:0000256" key="3">
    <source>
        <dbReference type="PIRSR" id="PIRSR602124-1"/>
    </source>
</evidence>
<dbReference type="SUPFAM" id="SSF57802">
    <property type="entry name" value="Rubredoxin-like"/>
    <property type="match status" value="1"/>
</dbReference>
<evidence type="ECO:0000256" key="4">
    <source>
        <dbReference type="PIRSR" id="PIRSR602124-3"/>
    </source>
</evidence>
<keyword evidence="5" id="KW-0496">Mitochondrion</keyword>
<sequence>MSFAASNILRAGSMSSYVLSNSNKSTTKLLEPLELATGLEKKELLAMQSGRDDPFDMRVLKKGPATKDKPTEIPSFLEKSMVGCMCEDDATHINYMWLHKGEPSRCECGYWFKLVEAKPF</sequence>
<feature type="binding site" evidence="3">
    <location>
        <position position="106"/>
    </location>
    <ligand>
        <name>Zn(2+)</name>
        <dbReference type="ChEBI" id="CHEBI:29105"/>
    </ligand>
</feature>
<feature type="binding site" evidence="3">
    <location>
        <position position="84"/>
    </location>
    <ligand>
        <name>Zn(2+)</name>
        <dbReference type="ChEBI" id="CHEBI:29105"/>
    </ligand>
</feature>
<dbReference type="PANTHER" id="PTHR10122:SF0">
    <property type="entry name" value="CYTOCHROME C OXIDASE SUBUNIT 5B, ISOFORM A-RELATED"/>
    <property type="match status" value="1"/>
</dbReference>
<evidence type="ECO:0000256" key="1">
    <source>
        <dbReference type="ARBA" id="ARBA00022723"/>
    </source>
</evidence>
<feature type="modified residue" description="N6-acetyllysine" evidence="4">
    <location>
        <position position="61"/>
    </location>
</feature>
<dbReference type="Pfam" id="PF01215">
    <property type="entry name" value="COX5B"/>
    <property type="match status" value="1"/>
</dbReference>
<geneLocation type="mitochondrion" evidence="5"/>
<proteinExistence type="predicted"/>
<name>A0A3S8V4T3_9SCOR</name>
<dbReference type="AlphaFoldDB" id="A0A3S8V4T3"/>
<dbReference type="GO" id="GO:0045277">
    <property type="term" value="C:respiratory chain complex IV"/>
    <property type="evidence" value="ECO:0007669"/>
    <property type="project" value="InterPro"/>
</dbReference>
<dbReference type="PANTHER" id="PTHR10122">
    <property type="entry name" value="CYTOCHROME C OXIDASE SUBUNIT 5B, MITOCHONDRIAL"/>
    <property type="match status" value="1"/>
</dbReference>
<feature type="binding site" evidence="3">
    <location>
        <position position="108"/>
    </location>
    <ligand>
        <name>Zn(2+)</name>
        <dbReference type="ChEBI" id="CHEBI:29105"/>
    </ligand>
</feature>
<dbReference type="EMBL" id="MK049530">
    <property type="protein sequence ID" value="AZL95829.1"/>
    <property type="molecule type" value="Transcribed_RNA"/>
</dbReference>
<protein>
    <submittedName>
        <fullName evidence="5">Cytochrome C oxidase subunit 5B-like protein</fullName>
    </submittedName>
</protein>
<keyword evidence="2 3" id="KW-0862">Zinc</keyword>
<dbReference type="CDD" id="cd00924">
    <property type="entry name" value="Cyt_c_Oxidase_Vb"/>
    <property type="match status" value="1"/>
</dbReference>